<organism evidence="1 2">
    <name type="scientific">Ignelater luminosus</name>
    <name type="common">Cucubano</name>
    <name type="synonym">Pyrophorus luminosus</name>
    <dbReference type="NCBI Taxonomy" id="2038154"/>
    <lineage>
        <taxon>Eukaryota</taxon>
        <taxon>Metazoa</taxon>
        <taxon>Ecdysozoa</taxon>
        <taxon>Arthropoda</taxon>
        <taxon>Hexapoda</taxon>
        <taxon>Insecta</taxon>
        <taxon>Pterygota</taxon>
        <taxon>Neoptera</taxon>
        <taxon>Endopterygota</taxon>
        <taxon>Coleoptera</taxon>
        <taxon>Polyphaga</taxon>
        <taxon>Elateriformia</taxon>
        <taxon>Elateroidea</taxon>
        <taxon>Elateridae</taxon>
        <taxon>Agrypninae</taxon>
        <taxon>Pyrophorini</taxon>
        <taxon>Ignelater</taxon>
    </lineage>
</organism>
<dbReference type="Proteomes" id="UP000801492">
    <property type="component" value="Unassembled WGS sequence"/>
</dbReference>
<dbReference type="EMBL" id="VTPC01091309">
    <property type="protein sequence ID" value="KAF2878666.1"/>
    <property type="molecule type" value="Genomic_DNA"/>
</dbReference>
<evidence type="ECO:0000313" key="2">
    <source>
        <dbReference type="Proteomes" id="UP000801492"/>
    </source>
</evidence>
<gene>
    <name evidence="1" type="ORF">ILUMI_27503</name>
</gene>
<keyword evidence="2" id="KW-1185">Reference proteome</keyword>
<comment type="caution">
    <text evidence="1">The sequence shown here is derived from an EMBL/GenBank/DDBJ whole genome shotgun (WGS) entry which is preliminary data.</text>
</comment>
<evidence type="ECO:0000313" key="1">
    <source>
        <dbReference type="EMBL" id="KAF2878666.1"/>
    </source>
</evidence>
<dbReference type="AlphaFoldDB" id="A0A8K0C502"/>
<reference evidence="1" key="1">
    <citation type="submission" date="2019-08" db="EMBL/GenBank/DDBJ databases">
        <title>The genome of the North American firefly Photinus pyralis.</title>
        <authorList>
            <consortium name="Photinus pyralis genome working group"/>
            <person name="Fallon T.R."/>
            <person name="Sander Lower S.E."/>
            <person name="Weng J.-K."/>
        </authorList>
    </citation>
    <scope>NUCLEOTIDE SEQUENCE</scope>
    <source>
        <strain evidence="1">TRF0915ILg1</strain>
        <tissue evidence="1">Whole body</tissue>
    </source>
</reference>
<proteinExistence type="predicted"/>
<dbReference type="OrthoDB" id="6780213at2759"/>
<protein>
    <submittedName>
        <fullName evidence="1">Uncharacterized protein</fullName>
    </submittedName>
</protein>
<sequence length="110" mass="12407">MSIYDIPDMVKIALSLAATSENIKICFKVAGVCLFNRDIFSDADFMLSYVTDRPARVQQLLKDTLESPLPRVGERKSGGGRKKRKAVILTDSPVKHEIELERAKKKLKEK</sequence>
<name>A0A8K0C502_IGNLU</name>
<accession>A0A8K0C502</accession>